<name>A0A5J4KR62_9CHLR</name>
<proteinExistence type="predicted"/>
<accession>A0A5J4KR62</accession>
<evidence type="ECO:0000313" key="2">
    <source>
        <dbReference type="EMBL" id="GER88930.1"/>
    </source>
</evidence>
<sequence>MYSLPYSPTRTERGVHRQDSYGLTENPVGEKGEDFPYSRKLVGDLLAMIRNNTALVEMIVCF</sequence>
<comment type="caution">
    <text evidence="2">The sequence shown here is derived from an EMBL/GenBank/DDBJ whole genome shotgun (WGS) entry which is preliminary data.</text>
</comment>
<keyword evidence="3" id="KW-1185">Reference proteome</keyword>
<evidence type="ECO:0000313" key="3">
    <source>
        <dbReference type="Proteomes" id="UP000326912"/>
    </source>
</evidence>
<protein>
    <submittedName>
        <fullName evidence="2">Uncharacterized protein</fullName>
    </submittedName>
</protein>
<dbReference type="EMBL" id="BKZW01000001">
    <property type="protein sequence ID" value="GER88930.1"/>
    <property type="molecule type" value="Genomic_DNA"/>
</dbReference>
<evidence type="ECO:0000256" key="1">
    <source>
        <dbReference type="SAM" id="MobiDB-lite"/>
    </source>
</evidence>
<organism evidence="2 3">
    <name type="scientific">Dictyobacter vulcani</name>
    <dbReference type="NCBI Taxonomy" id="2607529"/>
    <lineage>
        <taxon>Bacteria</taxon>
        <taxon>Bacillati</taxon>
        <taxon>Chloroflexota</taxon>
        <taxon>Ktedonobacteria</taxon>
        <taxon>Ktedonobacterales</taxon>
        <taxon>Dictyobacteraceae</taxon>
        <taxon>Dictyobacter</taxon>
    </lineage>
</organism>
<feature type="region of interest" description="Disordered" evidence="1">
    <location>
        <begin position="1"/>
        <end position="29"/>
    </location>
</feature>
<gene>
    <name evidence="2" type="ORF">KDW_30920</name>
</gene>
<dbReference type="AlphaFoldDB" id="A0A5J4KR62"/>
<dbReference type="Proteomes" id="UP000326912">
    <property type="component" value="Unassembled WGS sequence"/>
</dbReference>
<reference evidence="2 3" key="1">
    <citation type="submission" date="2019-10" db="EMBL/GenBank/DDBJ databases">
        <title>Dictyobacter vulcani sp. nov., within the class Ktedonobacteria, isolated from soil of volcanic Mt. Zao.</title>
        <authorList>
            <person name="Zheng Y."/>
            <person name="Wang C.M."/>
            <person name="Sakai Y."/>
            <person name="Abe K."/>
            <person name="Yokota A."/>
            <person name="Yabe S."/>
        </authorList>
    </citation>
    <scope>NUCLEOTIDE SEQUENCE [LARGE SCALE GENOMIC DNA]</scope>
    <source>
        <strain evidence="2 3">W12</strain>
    </source>
</reference>
<feature type="compositionally biased region" description="Basic and acidic residues" evidence="1">
    <location>
        <begin position="10"/>
        <end position="19"/>
    </location>
</feature>